<comment type="caution">
    <text evidence="1">The sequence shown here is derived from an EMBL/GenBank/DDBJ whole genome shotgun (WGS) entry which is preliminary data.</text>
</comment>
<name>A0A6L5YJ74_9FIRM</name>
<organism evidence="1 2">
    <name type="scientific">Waltera intestinalis</name>
    <dbReference type="NCBI Taxonomy" id="2606635"/>
    <lineage>
        <taxon>Bacteria</taxon>
        <taxon>Bacillati</taxon>
        <taxon>Bacillota</taxon>
        <taxon>Clostridia</taxon>
        <taxon>Lachnospirales</taxon>
        <taxon>Lachnospiraceae</taxon>
        <taxon>Waltera</taxon>
    </lineage>
</organism>
<dbReference type="EMBL" id="VUMU01000007">
    <property type="protein sequence ID" value="MST58083.1"/>
    <property type="molecule type" value="Genomic_DNA"/>
</dbReference>
<evidence type="ECO:0000313" key="2">
    <source>
        <dbReference type="Proteomes" id="UP000476055"/>
    </source>
</evidence>
<proteinExistence type="predicted"/>
<accession>A0A6L5YJ74</accession>
<keyword evidence="2" id="KW-1185">Reference proteome</keyword>
<sequence>MAYDCGFAVSRGDFREIGFAEKVDGVSALASNEFCSCMVSAIVDENVQVNELADKPPVGHMITVDPNTNLLYTKTKIPAVKYHIHKGTQEIVTRVDAEVI</sequence>
<dbReference type="AlphaFoldDB" id="A0A6L5YJ74"/>
<protein>
    <submittedName>
        <fullName evidence="1">Uncharacterized protein</fullName>
    </submittedName>
</protein>
<evidence type="ECO:0000313" key="1">
    <source>
        <dbReference type="EMBL" id="MST58083.1"/>
    </source>
</evidence>
<reference evidence="1 2" key="1">
    <citation type="submission" date="2019-08" db="EMBL/GenBank/DDBJ databases">
        <title>In-depth cultivation of the pig gut microbiome towards novel bacterial diversity and tailored functional studies.</title>
        <authorList>
            <person name="Wylensek D."/>
            <person name="Hitch T.C.A."/>
            <person name="Clavel T."/>
        </authorList>
    </citation>
    <scope>NUCLEOTIDE SEQUENCE [LARGE SCALE GENOMIC DNA]</scope>
    <source>
        <strain evidence="1 2">WCA3-601-WT-6H</strain>
    </source>
</reference>
<dbReference type="Proteomes" id="UP000476055">
    <property type="component" value="Unassembled WGS sequence"/>
</dbReference>
<gene>
    <name evidence="1" type="ORF">FYJ59_07480</name>
</gene>